<dbReference type="InterPro" id="IPR013149">
    <property type="entry name" value="ADH-like_C"/>
</dbReference>
<dbReference type="PANTHER" id="PTHR43401">
    <property type="entry name" value="L-THREONINE 3-DEHYDROGENASE"/>
    <property type="match status" value="1"/>
</dbReference>
<evidence type="ECO:0000313" key="6">
    <source>
        <dbReference type="EMBL" id="VUX55466.1"/>
    </source>
</evidence>
<dbReference type="GO" id="GO:0016616">
    <property type="term" value="F:oxidoreductase activity, acting on the CH-OH group of donors, NAD or NADP as acceptor"/>
    <property type="evidence" value="ECO:0007669"/>
    <property type="project" value="UniProtKB-ARBA"/>
</dbReference>
<dbReference type="SUPFAM" id="SSF51735">
    <property type="entry name" value="NAD(P)-binding Rossmann-fold domains"/>
    <property type="match status" value="1"/>
</dbReference>
<evidence type="ECO:0000256" key="1">
    <source>
        <dbReference type="ARBA" id="ARBA00022723"/>
    </source>
</evidence>
<keyword evidence="3" id="KW-0560">Oxidoreductase</keyword>
<dbReference type="AlphaFoldDB" id="A0A7D9D495"/>
<dbReference type="EMBL" id="LR633967">
    <property type="protein sequence ID" value="VUX55466.1"/>
    <property type="molecule type" value="Genomic_DNA"/>
</dbReference>
<accession>A0A7D9D495</accession>
<gene>
    <name evidence="6" type="ORF">JTBM06_V1_30026</name>
</gene>
<dbReference type="InterPro" id="IPR002328">
    <property type="entry name" value="ADH_Zn_CS"/>
</dbReference>
<dbReference type="InterPro" id="IPR020843">
    <property type="entry name" value="ER"/>
</dbReference>
<keyword evidence="1 4" id="KW-0479">Metal-binding</keyword>
<dbReference type="Gene3D" id="3.90.180.10">
    <property type="entry name" value="Medium-chain alcohol dehydrogenases, catalytic domain"/>
    <property type="match status" value="1"/>
</dbReference>
<dbReference type="Pfam" id="PF00107">
    <property type="entry name" value="ADH_zinc_N"/>
    <property type="match status" value="1"/>
</dbReference>
<dbReference type="InterPro" id="IPR011032">
    <property type="entry name" value="GroES-like_sf"/>
</dbReference>
<organism evidence="6">
    <name type="scientific">uncultured Woeseiaceae bacterium</name>
    <dbReference type="NCBI Taxonomy" id="1983305"/>
    <lineage>
        <taxon>Bacteria</taxon>
        <taxon>Pseudomonadati</taxon>
        <taxon>Pseudomonadota</taxon>
        <taxon>Gammaproteobacteria</taxon>
        <taxon>Woeseiales</taxon>
        <taxon>Woeseiaceae</taxon>
        <taxon>environmental samples</taxon>
    </lineage>
</organism>
<evidence type="ECO:0000256" key="4">
    <source>
        <dbReference type="RuleBase" id="RU361277"/>
    </source>
</evidence>
<reference evidence="6" key="1">
    <citation type="submission" date="2019-07" db="EMBL/GenBank/DDBJ databases">
        <authorList>
            <person name="Weber M."/>
            <person name="Kostadinov I."/>
            <person name="Kostadinov D I."/>
        </authorList>
    </citation>
    <scope>NUCLEOTIDE SEQUENCE</scope>
    <source>
        <strain evidence="6">Gfbio:sag-sample-m06:053724c1-46a9-4a36-b237-ea2bf867836b</strain>
    </source>
</reference>
<dbReference type="InterPro" id="IPR013154">
    <property type="entry name" value="ADH-like_N"/>
</dbReference>
<feature type="domain" description="Enoyl reductase (ER)" evidence="5">
    <location>
        <begin position="11"/>
        <end position="343"/>
    </location>
</feature>
<dbReference type="CDD" id="cd08260">
    <property type="entry name" value="Zn_ADH6"/>
    <property type="match status" value="1"/>
</dbReference>
<dbReference type="SMART" id="SM00829">
    <property type="entry name" value="PKS_ER"/>
    <property type="match status" value="1"/>
</dbReference>
<keyword evidence="2 4" id="KW-0862">Zinc</keyword>
<comment type="similarity">
    <text evidence="4">Belongs to the zinc-containing alcohol dehydrogenase family.</text>
</comment>
<dbReference type="PROSITE" id="PS00059">
    <property type="entry name" value="ADH_ZINC"/>
    <property type="match status" value="1"/>
</dbReference>
<dbReference type="InterPro" id="IPR050129">
    <property type="entry name" value="Zn_alcohol_dh"/>
</dbReference>
<name>A0A7D9D495_9GAMM</name>
<comment type="cofactor">
    <cofactor evidence="4">
        <name>Zn(2+)</name>
        <dbReference type="ChEBI" id="CHEBI:29105"/>
    </cofactor>
</comment>
<protein>
    <submittedName>
        <fullName evidence="6">Alcohol dehydrogenase</fullName>
    </submittedName>
</protein>
<evidence type="ECO:0000256" key="3">
    <source>
        <dbReference type="ARBA" id="ARBA00023002"/>
    </source>
</evidence>
<dbReference type="GO" id="GO:0008270">
    <property type="term" value="F:zinc ion binding"/>
    <property type="evidence" value="ECO:0007669"/>
    <property type="project" value="InterPro"/>
</dbReference>
<sequence>MKAAVYERFQGPVKIQTVADPQPSNNGVVLRVAATGVCRSDWHGWMGHDPDISLPHVPGHEISGVVEAVGAGIRNFHEGDRVTLPFVGGCGKCEQCASGNQQICDFQFQPGFTHWGSYAEYVAIQYADINLVALPDDIDFVTAASLGCRFATSFRAVAAQGAVAPGQWVAVHGCGGVGLSAVMIASAFDANVIAVDINDDALRLAKSVGAVELIDATSVASVVDAIKDLTEGGVHLSIDALGSSETCHNSIANLRKRGRHVQVGLMAGDDYHPAVPMELVIANELEIVGSHGMQAHEYDRMLKMISSGQLQPQQLLGQTVDLERAANALGDPDELQVAGVTVIDRFCSADKIL</sequence>
<evidence type="ECO:0000256" key="2">
    <source>
        <dbReference type="ARBA" id="ARBA00022833"/>
    </source>
</evidence>
<dbReference type="SUPFAM" id="SSF50129">
    <property type="entry name" value="GroES-like"/>
    <property type="match status" value="1"/>
</dbReference>
<dbReference type="InterPro" id="IPR036291">
    <property type="entry name" value="NAD(P)-bd_dom_sf"/>
</dbReference>
<evidence type="ECO:0000259" key="5">
    <source>
        <dbReference type="SMART" id="SM00829"/>
    </source>
</evidence>
<proteinExistence type="inferred from homology"/>
<dbReference type="Pfam" id="PF08240">
    <property type="entry name" value="ADH_N"/>
    <property type="match status" value="1"/>
</dbReference>
<dbReference type="PANTHER" id="PTHR43401:SF5">
    <property type="entry name" value="ALCOHOL DEHYDROGENASE-RELATED"/>
    <property type="match status" value="1"/>
</dbReference>